<dbReference type="InterPro" id="IPR002318">
    <property type="entry name" value="Ala-tRNA-lgiase_IIc"/>
</dbReference>
<keyword evidence="9" id="KW-0694">RNA-binding</keyword>
<evidence type="ECO:0000256" key="9">
    <source>
        <dbReference type="ARBA" id="ARBA00022884"/>
    </source>
</evidence>
<dbReference type="InterPro" id="IPR018162">
    <property type="entry name" value="Ala-tRNA-ligase_IIc_anticod-bd"/>
</dbReference>
<dbReference type="GO" id="GO:0006419">
    <property type="term" value="P:alanyl-tRNA aminoacylation"/>
    <property type="evidence" value="ECO:0007669"/>
    <property type="project" value="InterPro"/>
</dbReference>
<keyword evidence="15" id="KW-1185">Reference proteome</keyword>
<dbReference type="Gene3D" id="3.30.930.10">
    <property type="entry name" value="Bira Bifunctional Protein, Domain 2"/>
    <property type="match status" value="1"/>
</dbReference>
<proteinExistence type="inferred from homology"/>
<keyword evidence="6" id="KW-0547">Nucleotide-binding</keyword>
<dbReference type="STRING" id="33528.ENSGAFP00000021100"/>
<evidence type="ECO:0000256" key="5">
    <source>
        <dbReference type="ARBA" id="ARBA00022723"/>
    </source>
</evidence>
<evidence type="ECO:0000256" key="10">
    <source>
        <dbReference type="ARBA" id="ARBA00022917"/>
    </source>
</evidence>
<dbReference type="InterPro" id="IPR009000">
    <property type="entry name" value="Transl_B-barrel_sf"/>
</dbReference>
<evidence type="ECO:0000256" key="2">
    <source>
        <dbReference type="ARBA" id="ARBA00013168"/>
    </source>
</evidence>
<evidence type="ECO:0000256" key="11">
    <source>
        <dbReference type="ARBA" id="ARBA00023146"/>
    </source>
</evidence>
<dbReference type="SUPFAM" id="SSF55681">
    <property type="entry name" value="Class II aaRS and biotin synthetases"/>
    <property type="match status" value="1"/>
</dbReference>
<dbReference type="SUPFAM" id="SSF50447">
    <property type="entry name" value="Translation proteins"/>
    <property type="match status" value="1"/>
</dbReference>
<dbReference type="CDD" id="cd00673">
    <property type="entry name" value="AlaRS_core"/>
    <property type="match status" value="1"/>
</dbReference>
<keyword evidence="3" id="KW-0820">tRNA-binding</keyword>
<keyword evidence="11" id="KW-0030">Aminoacyl-tRNA synthetase</keyword>
<gene>
    <name evidence="14" type="ORF">CCH79_00020879</name>
</gene>
<dbReference type="PROSITE" id="PS50860">
    <property type="entry name" value="AA_TRNA_LIGASE_II_ALA"/>
    <property type="match status" value="1"/>
</dbReference>
<organism evidence="14 15">
    <name type="scientific">Gambusia affinis</name>
    <name type="common">Western mosquitofish</name>
    <name type="synonym">Heterandria affinis</name>
    <dbReference type="NCBI Taxonomy" id="33528"/>
    <lineage>
        <taxon>Eukaryota</taxon>
        <taxon>Metazoa</taxon>
        <taxon>Chordata</taxon>
        <taxon>Craniata</taxon>
        <taxon>Vertebrata</taxon>
        <taxon>Euteleostomi</taxon>
        <taxon>Actinopterygii</taxon>
        <taxon>Neopterygii</taxon>
        <taxon>Teleostei</taxon>
        <taxon>Neoteleostei</taxon>
        <taxon>Acanthomorphata</taxon>
        <taxon>Ovalentaria</taxon>
        <taxon>Atherinomorphae</taxon>
        <taxon>Cyprinodontiformes</taxon>
        <taxon>Poeciliidae</taxon>
        <taxon>Poeciliinae</taxon>
        <taxon>Gambusia</taxon>
    </lineage>
</organism>
<sequence>FKPVLLGTVDPRSQMALWRRVANSQRCVRAGGKHNDLEDVGRDGTHHTFFEMLGSWSFGDYFKVGGASDAGAGLPLHSGRGFRCEEACRMAWSLLTEHYGIPADRLYVSYFGGDAGSGLTADRETRDIWLDLGVPASRVLPFGLKDNFWEMGDTGPCGPCTEIHYDHVGGRHVPALVNAGGPELVEIWNLVFIQYNREADQSLRLLPQFSVDTGMGLERLVGVLQGKRSNYDTDLFTPLLDAIHQRSKAARYSGRMGAAPEAQVDRAYRVVADHVRTLAVCIADGVHPGMSGAELVLRRILRRAVRFCAEVLQAPPGSLASLVPTVAQTLGDIFPELSQEADRVSVGPQEQHVNDVTGSGHQRRGLFQIADIIDENEGHFLSSLRRGSRLIQRTCLQTDGGHFPAAVAWSLHRDLGFPLDLVDLMLEERGVQVDRQELDRLVSHDQKVRGQTNTSSIVVVVWLPVKSCMGGFIVKEPMSVVMSPAQMRAEQQADAQPRLLPDVLTLAALQHTGVPHTDDSPKYCYHLEDGRYVFPACRATVLALYDGRALVPEVGPGQRCGVILDQTCFYSEQGGQSHDRGYLTRDGLWVSQASWETSAESSDVSRCSVPQEVLFSVEAVNRAGGYVVHQVTVLDHLRTGDQVELHLDQVPTEPEPE</sequence>
<dbReference type="GO" id="GO:0002161">
    <property type="term" value="F:aminoacyl-tRNA deacylase activity"/>
    <property type="evidence" value="ECO:0007669"/>
    <property type="project" value="TreeGrafter"/>
</dbReference>
<dbReference type="FunFam" id="3.30.930.10:FF:000011">
    <property type="entry name" value="Alanine--tRNA ligase, cytoplasmic"/>
    <property type="match status" value="1"/>
</dbReference>
<evidence type="ECO:0000256" key="4">
    <source>
        <dbReference type="ARBA" id="ARBA00022598"/>
    </source>
</evidence>
<dbReference type="Proteomes" id="UP000250572">
    <property type="component" value="Unassembled WGS sequence"/>
</dbReference>
<dbReference type="GO" id="GO:0005739">
    <property type="term" value="C:mitochondrion"/>
    <property type="evidence" value="ECO:0007669"/>
    <property type="project" value="TreeGrafter"/>
</dbReference>
<dbReference type="GO" id="GO:0000049">
    <property type="term" value="F:tRNA binding"/>
    <property type="evidence" value="ECO:0007669"/>
    <property type="project" value="UniProtKB-KW"/>
</dbReference>
<dbReference type="InterPro" id="IPR018164">
    <property type="entry name" value="Ala-tRNA-synth_IIc_N"/>
</dbReference>
<dbReference type="SUPFAM" id="SSF101353">
    <property type="entry name" value="Putative anticodon-binding domain of alanyl-tRNA synthetase (AlaRS)"/>
    <property type="match status" value="2"/>
</dbReference>
<dbReference type="GO" id="GO:0004813">
    <property type="term" value="F:alanine-tRNA ligase activity"/>
    <property type="evidence" value="ECO:0007669"/>
    <property type="project" value="UniProtKB-EC"/>
</dbReference>
<dbReference type="InterPro" id="IPR045864">
    <property type="entry name" value="aa-tRNA-synth_II/BPL/LPL"/>
</dbReference>
<dbReference type="InterPro" id="IPR018165">
    <property type="entry name" value="Ala-tRNA-synth_IIc_core"/>
</dbReference>
<evidence type="ECO:0000313" key="15">
    <source>
        <dbReference type="Proteomes" id="UP000250572"/>
    </source>
</evidence>
<keyword evidence="7" id="KW-0862">Zinc</keyword>
<keyword evidence="10" id="KW-0648">Protein biosynthesis</keyword>
<evidence type="ECO:0000256" key="1">
    <source>
        <dbReference type="ARBA" id="ARBA00008226"/>
    </source>
</evidence>
<dbReference type="EMBL" id="NHOQ01001876">
    <property type="protein sequence ID" value="PWA21977.1"/>
    <property type="molecule type" value="Genomic_DNA"/>
</dbReference>
<keyword evidence="5" id="KW-0479">Metal-binding</keyword>
<dbReference type="GO" id="GO:0005524">
    <property type="term" value="F:ATP binding"/>
    <property type="evidence" value="ECO:0007669"/>
    <property type="project" value="UniProtKB-KW"/>
</dbReference>
<comment type="catalytic activity">
    <reaction evidence="12">
        <text>tRNA(Ala) + L-alanine + ATP = L-alanyl-tRNA(Ala) + AMP + diphosphate</text>
        <dbReference type="Rhea" id="RHEA:12540"/>
        <dbReference type="Rhea" id="RHEA-COMP:9657"/>
        <dbReference type="Rhea" id="RHEA-COMP:9923"/>
        <dbReference type="ChEBI" id="CHEBI:30616"/>
        <dbReference type="ChEBI" id="CHEBI:33019"/>
        <dbReference type="ChEBI" id="CHEBI:57972"/>
        <dbReference type="ChEBI" id="CHEBI:78442"/>
        <dbReference type="ChEBI" id="CHEBI:78497"/>
        <dbReference type="ChEBI" id="CHEBI:456215"/>
        <dbReference type="EC" id="6.1.1.7"/>
    </reaction>
</comment>
<dbReference type="PANTHER" id="PTHR11777:SF8">
    <property type="entry name" value="ALANINE--TRNA LIGASE, MITOCHONDRIAL"/>
    <property type="match status" value="1"/>
</dbReference>
<evidence type="ECO:0000259" key="13">
    <source>
        <dbReference type="PROSITE" id="PS50860"/>
    </source>
</evidence>
<reference evidence="14 15" key="1">
    <citation type="journal article" date="2018" name="G3 (Bethesda)">
        <title>A High-Quality Reference Genome for the Invasive Mosquitofish Gambusia affinis Using a Chicago Library.</title>
        <authorList>
            <person name="Hoffberg S.L."/>
            <person name="Troendle N.J."/>
            <person name="Glenn T.C."/>
            <person name="Mahmud O."/>
            <person name="Louha S."/>
            <person name="Chalopin D."/>
            <person name="Bennetzen J.L."/>
            <person name="Mauricio R."/>
        </authorList>
    </citation>
    <scope>NUCLEOTIDE SEQUENCE [LARGE SCALE GENOMIC DNA]</scope>
    <source>
        <strain evidence="14">NE01/NJP1002.9</strain>
        <tissue evidence="14">Muscle</tissue>
    </source>
</reference>
<feature type="non-terminal residue" evidence="14">
    <location>
        <position position="1"/>
    </location>
</feature>
<dbReference type="PRINTS" id="PR00980">
    <property type="entry name" value="TRNASYNTHALA"/>
</dbReference>
<feature type="domain" description="Alanyl-transfer RNA synthetases family profile" evidence="13">
    <location>
        <begin position="1"/>
        <end position="649"/>
    </location>
</feature>
<dbReference type="InterPro" id="IPR050058">
    <property type="entry name" value="Ala-tRNA_ligase"/>
</dbReference>
<dbReference type="PANTHER" id="PTHR11777">
    <property type="entry name" value="ALANYL-TRNA SYNTHETASE"/>
    <property type="match status" value="1"/>
</dbReference>
<dbReference type="GO" id="GO:0046872">
    <property type="term" value="F:metal ion binding"/>
    <property type="evidence" value="ECO:0007669"/>
    <property type="project" value="UniProtKB-KW"/>
</dbReference>
<evidence type="ECO:0000313" key="14">
    <source>
        <dbReference type="EMBL" id="PWA21977.1"/>
    </source>
</evidence>
<comment type="similarity">
    <text evidence="1">Belongs to the class-II aminoacyl-tRNA synthetase family.</text>
</comment>
<evidence type="ECO:0000256" key="12">
    <source>
        <dbReference type="ARBA" id="ARBA00048300"/>
    </source>
</evidence>
<accession>A0A315VF05</accession>
<dbReference type="AlphaFoldDB" id="A0A315VF05"/>
<keyword evidence="8" id="KW-0067">ATP-binding</keyword>
<dbReference type="EC" id="6.1.1.7" evidence="2"/>
<evidence type="ECO:0000256" key="6">
    <source>
        <dbReference type="ARBA" id="ARBA00022741"/>
    </source>
</evidence>
<dbReference type="Gene3D" id="2.40.30.130">
    <property type="match status" value="1"/>
</dbReference>
<keyword evidence="4" id="KW-0436">Ligase</keyword>
<dbReference type="Pfam" id="PF01411">
    <property type="entry name" value="tRNA-synt_2c"/>
    <property type="match status" value="4"/>
</dbReference>
<name>A0A315VF05_GAMAF</name>
<evidence type="ECO:0000256" key="3">
    <source>
        <dbReference type="ARBA" id="ARBA00022555"/>
    </source>
</evidence>
<evidence type="ECO:0000256" key="8">
    <source>
        <dbReference type="ARBA" id="ARBA00022840"/>
    </source>
</evidence>
<protein>
    <recommendedName>
        <fullName evidence="2">alanine--tRNA ligase</fullName>
        <ecNumber evidence="2">6.1.1.7</ecNumber>
    </recommendedName>
</protein>
<evidence type="ECO:0000256" key="7">
    <source>
        <dbReference type="ARBA" id="ARBA00022833"/>
    </source>
</evidence>
<comment type="caution">
    <text evidence="14">The sequence shown here is derived from an EMBL/GenBank/DDBJ whole genome shotgun (WGS) entry which is preliminary data.</text>
</comment>